<comment type="caution">
    <text evidence="2">The sequence shown here is derived from an EMBL/GenBank/DDBJ whole genome shotgun (WGS) entry which is preliminary data.</text>
</comment>
<keyword evidence="1" id="KW-0472">Membrane</keyword>
<organism evidence="2 3">
    <name type="scientific">Candidatus Merdivicinus excrementipullorum</name>
    <dbReference type="NCBI Taxonomy" id="2840867"/>
    <lineage>
        <taxon>Bacteria</taxon>
        <taxon>Bacillati</taxon>
        <taxon>Bacillota</taxon>
        <taxon>Clostridia</taxon>
        <taxon>Eubacteriales</taxon>
        <taxon>Oscillospiraceae</taxon>
        <taxon>Oscillospiraceae incertae sedis</taxon>
        <taxon>Candidatus Merdivicinus</taxon>
    </lineage>
</organism>
<reference evidence="2" key="1">
    <citation type="submission" date="2020-10" db="EMBL/GenBank/DDBJ databases">
        <authorList>
            <person name="Gilroy R."/>
        </authorList>
    </citation>
    <scope>NUCLEOTIDE SEQUENCE</scope>
    <source>
        <strain evidence="2">CHK199-13235</strain>
    </source>
</reference>
<feature type="transmembrane region" description="Helical" evidence="1">
    <location>
        <begin position="110"/>
        <end position="138"/>
    </location>
</feature>
<protein>
    <submittedName>
        <fullName evidence="2">Uncharacterized protein</fullName>
    </submittedName>
</protein>
<feature type="transmembrane region" description="Helical" evidence="1">
    <location>
        <begin position="179"/>
        <end position="202"/>
    </location>
</feature>
<evidence type="ECO:0000256" key="1">
    <source>
        <dbReference type="SAM" id="Phobius"/>
    </source>
</evidence>
<evidence type="ECO:0000313" key="2">
    <source>
        <dbReference type="EMBL" id="HIS76340.1"/>
    </source>
</evidence>
<name>A0A9D1JZJ9_9FIRM</name>
<keyword evidence="1" id="KW-0812">Transmembrane</keyword>
<keyword evidence="1" id="KW-1133">Transmembrane helix</keyword>
<reference evidence="2" key="2">
    <citation type="journal article" date="2021" name="PeerJ">
        <title>Extensive microbial diversity within the chicken gut microbiome revealed by metagenomics and culture.</title>
        <authorList>
            <person name="Gilroy R."/>
            <person name="Ravi A."/>
            <person name="Getino M."/>
            <person name="Pursley I."/>
            <person name="Horton D.L."/>
            <person name="Alikhan N.F."/>
            <person name="Baker D."/>
            <person name="Gharbi K."/>
            <person name="Hall N."/>
            <person name="Watson M."/>
            <person name="Adriaenssens E.M."/>
            <person name="Foster-Nyarko E."/>
            <person name="Jarju S."/>
            <person name="Secka A."/>
            <person name="Antonio M."/>
            <person name="Oren A."/>
            <person name="Chaudhuri R.R."/>
            <person name="La Ragione R."/>
            <person name="Hildebrand F."/>
            <person name="Pallen M.J."/>
        </authorList>
    </citation>
    <scope>NUCLEOTIDE SEQUENCE</scope>
    <source>
        <strain evidence="2">CHK199-13235</strain>
    </source>
</reference>
<feature type="transmembrane region" description="Helical" evidence="1">
    <location>
        <begin position="61"/>
        <end position="83"/>
    </location>
</feature>
<evidence type="ECO:0000313" key="3">
    <source>
        <dbReference type="Proteomes" id="UP000824002"/>
    </source>
</evidence>
<dbReference type="AlphaFoldDB" id="A0A9D1JZJ9"/>
<feature type="transmembrane region" description="Helical" evidence="1">
    <location>
        <begin position="231"/>
        <end position="254"/>
    </location>
</feature>
<proteinExistence type="predicted"/>
<accession>A0A9D1JZJ9</accession>
<gene>
    <name evidence="2" type="ORF">IAB51_05945</name>
</gene>
<dbReference type="EMBL" id="DVJP01000039">
    <property type="protein sequence ID" value="HIS76340.1"/>
    <property type="molecule type" value="Genomic_DNA"/>
</dbReference>
<feature type="transmembrane region" description="Helical" evidence="1">
    <location>
        <begin position="150"/>
        <end position="172"/>
    </location>
</feature>
<sequence>MLNYIHGELWRALRKTGSAVFFFMMLALPVGANAVFAFLNFSWRTYQGQADTPLLFSNSLSYLSAVIPLFGCLLVFFTSDLVFGDELRFHTLKNSVASGMGRGTLYFGKLLAGFLYSLLGLAVAVISLLVSGLLLLPWDLGELPGLLGGFFLHLLACIPLWLGVLGFLNFLLFSIQSGVVIAALSAAAAFFGLLFLSALPVADPVSFYLPAWFLQLSGYAAGISAGYTPEFLAGCWGIGLLYTAVFSAAGYLGFFRRELK</sequence>
<dbReference type="Proteomes" id="UP000824002">
    <property type="component" value="Unassembled WGS sequence"/>
</dbReference>
<feature type="transmembrane region" description="Helical" evidence="1">
    <location>
        <begin position="20"/>
        <end position="41"/>
    </location>
</feature>